<dbReference type="EMBL" id="PDUG01000006">
    <property type="protein sequence ID" value="PIC20013.1"/>
    <property type="molecule type" value="Genomic_DNA"/>
</dbReference>
<accession>A0A2G5SYK2</accession>
<protein>
    <submittedName>
        <fullName evidence="1">Uncharacterized protein</fullName>
    </submittedName>
</protein>
<sequence length="115" mass="13322">MFKQVKFQKSLLNLPTVSMDRNQERNLTDIEMTVVRAAVGYINRGKELIMRRNYLGPLGQRLLDLFNDALNIADLLENVGTRPATENEHLSAMFWYETLVVYYNKIIEAVETVLD</sequence>
<dbReference type="AlphaFoldDB" id="A0A2G5SYK2"/>
<evidence type="ECO:0000313" key="2">
    <source>
        <dbReference type="Proteomes" id="UP000230233"/>
    </source>
</evidence>
<proteinExistence type="predicted"/>
<gene>
    <name evidence="1" type="primary">Cnig_chr_X.g25352</name>
    <name evidence="1" type="ORF">B9Z55_025352</name>
</gene>
<dbReference type="OrthoDB" id="10359010at2759"/>
<keyword evidence="2" id="KW-1185">Reference proteome</keyword>
<reference evidence="2" key="1">
    <citation type="submission" date="2017-10" db="EMBL/GenBank/DDBJ databases">
        <title>Rapid genome shrinkage in a self-fertile nematode reveals novel sperm competition proteins.</title>
        <authorList>
            <person name="Yin D."/>
            <person name="Schwarz E.M."/>
            <person name="Thomas C.G."/>
            <person name="Felde R.L."/>
            <person name="Korf I.F."/>
            <person name="Cutter A.D."/>
            <person name="Schartner C.M."/>
            <person name="Ralston E.J."/>
            <person name="Meyer B.J."/>
            <person name="Haag E.S."/>
        </authorList>
    </citation>
    <scope>NUCLEOTIDE SEQUENCE [LARGE SCALE GENOMIC DNA]</scope>
    <source>
        <strain evidence="2">JU1422</strain>
    </source>
</reference>
<organism evidence="1 2">
    <name type="scientific">Caenorhabditis nigoni</name>
    <dbReference type="NCBI Taxonomy" id="1611254"/>
    <lineage>
        <taxon>Eukaryota</taxon>
        <taxon>Metazoa</taxon>
        <taxon>Ecdysozoa</taxon>
        <taxon>Nematoda</taxon>
        <taxon>Chromadorea</taxon>
        <taxon>Rhabditida</taxon>
        <taxon>Rhabditina</taxon>
        <taxon>Rhabditomorpha</taxon>
        <taxon>Rhabditoidea</taxon>
        <taxon>Rhabditidae</taxon>
        <taxon>Peloderinae</taxon>
        <taxon>Caenorhabditis</taxon>
    </lineage>
</organism>
<dbReference type="Proteomes" id="UP000230233">
    <property type="component" value="Chromosome X"/>
</dbReference>
<comment type="caution">
    <text evidence="1">The sequence shown here is derived from an EMBL/GenBank/DDBJ whole genome shotgun (WGS) entry which is preliminary data.</text>
</comment>
<evidence type="ECO:0000313" key="1">
    <source>
        <dbReference type="EMBL" id="PIC20013.1"/>
    </source>
</evidence>
<name>A0A2G5SYK2_9PELO</name>